<dbReference type="Gene3D" id="2.20.70.10">
    <property type="match status" value="3"/>
</dbReference>
<dbReference type="InterPro" id="IPR036020">
    <property type="entry name" value="WW_dom_sf"/>
</dbReference>
<evidence type="ECO:0000259" key="3">
    <source>
        <dbReference type="PROSITE" id="PS50020"/>
    </source>
</evidence>
<name>A0A7S0SNV9_9CHLO</name>
<keyword evidence="2" id="KW-1133">Transmembrane helix</keyword>
<dbReference type="GO" id="GO:0005685">
    <property type="term" value="C:U1 snRNP"/>
    <property type="evidence" value="ECO:0007669"/>
    <property type="project" value="TreeGrafter"/>
</dbReference>
<dbReference type="SUPFAM" id="SSF51045">
    <property type="entry name" value="WW domain"/>
    <property type="match status" value="1"/>
</dbReference>
<dbReference type="AlphaFoldDB" id="A0A7S0SNV9"/>
<organism evidence="4">
    <name type="scientific">Mantoniella antarctica</name>
    <dbReference type="NCBI Taxonomy" id="81844"/>
    <lineage>
        <taxon>Eukaryota</taxon>
        <taxon>Viridiplantae</taxon>
        <taxon>Chlorophyta</taxon>
        <taxon>Mamiellophyceae</taxon>
        <taxon>Mamiellales</taxon>
        <taxon>Mamiellaceae</taxon>
        <taxon>Mantoniella</taxon>
    </lineage>
</organism>
<dbReference type="PANTHER" id="PTHR11864">
    <property type="entry name" value="PRE-MRNA-PROCESSING PROTEIN PRP40"/>
    <property type="match status" value="1"/>
</dbReference>
<evidence type="ECO:0000256" key="1">
    <source>
        <dbReference type="SAM" id="MobiDB-lite"/>
    </source>
</evidence>
<dbReference type="GO" id="GO:0003723">
    <property type="term" value="F:RNA binding"/>
    <property type="evidence" value="ECO:0007669"/>
    <property type="project" value="TreeGrafter"/>
</dbReference>
<dbReference type="GO" id="GO:0071004">
    <property type="term" value="C:U2-type prespliceosome"/>
    <property type="evidence" value="ECO:0007669"/>
    <property type="project" value="TreeGrafter"/>
</dbReference>
<keyword evidence="2" id="KW-0472">Membrane</keyword>
<dbReference type="InterPro" id="IPR001202">
    <property type="entry name" value="WW_dom"/>
</dbReference>
<dbReference type="PROSITE" id="PS50020">
    <property type="entry name" value="WW_DOMAIN_2"/>
    <property type="match status" value="4"/>
</dbReference>
<protein>
    <recommendedName>
        <fullName evidence="3">WW domain-containing protein</fullName>
    </recommendedName>
</protein>
<feature type="region of interest" description="Disordered" evidence="1">
    <location>
        <begin position="55"/>
        <end position="91"/>
    </location>
</feature>
<feature type="compositionally biased region" description="Low complexity" evidence="1">
    <location>
        <begin position="55"/>
        <end position="67"/>
    </location>
</feature>
<dbReference type="InterPro" id="IPR039726">
    <property type="entry name" value="Prp40-like"/>
</dbReference>
<dbReference type="SMART" id="SM00456">
    <property type="entry name" value="WW"/>
    <property type="match status" value="5"/>
</dbReference>
<feature type="domain" description="WW" evidence="3">
    <location>
        <begin position="243"/>
        <end position="281"/>
    </location>
</feature>
<reference evidence="4" key="1">
    <citation type="submission" date="2021-01" db="EMBL/GenBank/DDBJ databases">
        <authorList>
            <person name="Corre E."/>
            <person name="Pelletier E."/>
            <person name="Niang G."/>
            <person name="Scheremetjew M."/>
            <person name="Finn R."/>
            <person name="Kale V."/>
            <person name="Holt S."/>
            <person name="Cochrane G."/>
            <person name="Meng A."/>
            <person name="Brown T."/>
            <person name="Cohen L."/>
        </authorList>
    </citation>
    <scope>NUCLEOTIDE SEQUENCE</scope>
    <source>
        <strain evidence="4">SL-175</strain>
    </source>
</reference>
<keyword evidence="2" id="KW-0812">Transmembrane</keyword>
<accession>A0A7S0SNV9</accession>
<dbReference type="GO" id="GO:0045292">
    <property type="term" value="P:mRNA cis splicing, via spliceosome"/>
    <property type="evidence" value="ECO:0007669"/>
    <property type="project" value="InterPro"/>
</dbReference>
<feature type="transmembrane region" description="Helical" evidence="2">
    <location>
        <begin position="21"/>
        <end position="46"/>
    </location>
</feature>
<proteinExistence type="predicted"/>
<sequence length="390" mass="43720">MTRPAGESYALTHARRGASRCLLFRGAAIPRSILFVQFLVVIFLAFSFDAHGAPATGKTAKAGQTRTKNPKAAKGVSGSRVQEEPDSVSSHRNTAVAAVPSGTNRLLKTDTTIYWYNEVTSETSKTDPTRAVKGITDPQHNRTYWLDPVTNLATWERPEAFAWDEVPSKEDPTRKYYWNAVSGTTTWEKPAVLAWKTAEYGFWYNTVTGESVTDSPPELGYLDPVQKRTYWIDPDTKKAVWAAPEQWSWTESESKDPAHEGRSTFYSNTVTGKSTWEKPASLAWARKSRTKMYYYNQLTGESTYERPKQLGYEDPATNKVYYDITNSSAGKATGEVTWDPPHYAAGAWHETESPAGTANPGKVFYHNSVTGEVQWAKPEVTAWIKYHEDL</sequence>
<gene>
    <name evidence="4" type="ORF">MANT1106_LOCUS12106</name>
</gene>
<feature type="domain" description="WW" evidence="3">
    <location>
        <begin position="348"/>
        <end position="380"/>
    </location>
</feature>
<dbReference type="EMBL" id="HBFC01020182">
    <property type="protein sequence ID" value="CAD8709423.1"/>
    <property type="molecule type" value="Transcribed_RNA"/>
</dbReference>
<feature type="domain" description="WW" evidence="3">
    <location>
        <begin position="278"/>
        <end position="309"/>
    </location>
</feature>
<evidence type="ECO:0000313" key="4">
    <source>
        <dbReference type="EMBL" id="CAD8709423.1"/>
    </source>
</evidence>
<dbReference type="PANTHER" id="PTHR11864:SF0">
    <property type="entry name" value="PRP40 PRE-MRNA PROCESSING FACTOR 40 HOMOLOG A (YEAST)"/>
    <property type="match status" value="1"/>
</dbReference>
<evidence type="ECO:0000256" key="2">
    <source>
        <dbReference type="SAM" id="Phobius"/>
    </source>
</evidence>
<feature type="domain" description="WW" evidence="3">
    <location>
        <begin position="157"/>
        <end position="192"/>
    </location>
</feature>
<dbReference type="PROSITE" id="PS01159">
    <property type="entry name" value="WW_DOMAIN_1"/>
    <property type="match status" value="1"/>
</dbReference>